<dbReference type="NCBIfam" id="NF047765">
    <property type="entry name" value="LIC_13387_fam"/>
    <property type="match status" value="1"/>
</dbReference>
<keyword evidence="1" id="KW-1133">Transmembrane helix</keyword>
<keyword evidence="1" id="KW-0472">Membrane</keyword>
<dbReference type="OrthoDB" id="5194453at2"/>
<evidence type="ECO:0000256" key="1">
    <source>
        <dbReference type="SAM" id="Phobius"/>
    </source>
</evidence>
<comment type="caution">
    <text evidence="2">The sequence shown here is derived from an EMBL/GenBank/DDBJ whole genome shotgun (WGS) entry which is preliminary data.</text>
</comment>
<evidence type="ECO:0000313" key="3">
    <source>
        <dbReference type="Proteomes" id="UP000075260"/>
    </source>
</evidence>
<evidence type="ECO:0008006" key="4">
    <source>
        <dbReference type="Google" id="ProtNLM"/>
    </source>
</evidence>
<dbReference type="Proteomes" id="UP000075260">
    <property type="component" value="Unassembled WGS sequence"/>
</dbReference>
<evidence type="ECO:0000313" key="2">
    <source>
        <dbReference type="EMBL" id="KYF66687.1"/>
    </source>
</evidence>
<dbReference type="RefSeq" id="WP_061610358.1">
    <property type="nucleotide sequence ID" value="NZ_JEMA01000720.1"/>
</dbReference>
<organism evidence="2 3">
    <name type="scientific">Sorangium cellulosum</name>
    <name type="common">Polyangium cellulosum</name>
    <dbReference type="NCBI Taxonomy" id="56"/>
    <lineage>
        <taxon>Bacteria</taxon>
        <taxon>Pseudomonadati</taxon>
        <taxon>Myxococcota</taxon>
        <taxon>Polyangia</taxon>
        <taxon>Polyangiales</taxon>
        <taxon>Polyangiaceae</taxon>
        <taxon>Sorangium</taxon>
    </lineage>
</organism>
<dbReference type="EMBL" id="JEMA01000720">
    <property type="protein sequence ID" value="KYF66687.1"/>
    <property type="molecule type" value="Genomic_DNA"/>
</dbReference>
<feature type="transmembrane region" description="Helical" evidence="1">
    <location>
        <begin position="7"/>
        <end position="31"/>
    </location>
</feature>
<feature type="transmembrane region" description="Helical" evidence="1">
    <location>
        <begin position="61"/>
        <end position="82"/>
    </location>
</feature>
<gene>
    <name evidence="2" type="ORF">BE15_12640</name>
</gene>
<dbReference type="AlphaFoldDB" id="A0A150QFB2"/>
<protein>
    <recommendedName>
        <fullName evidence="4">Transmembrane protein</fullName>
    </recommendedName>
</protein>
<reference evidence="2 3" key="1">
    <citation type="submission" date="2014-02" db="EMBL/GenBank/DDBJ databases">
        <title>The small core and large imbalanced accessory genome model reveals a collaborative survival strategy of Sorangium cellulosum strains in nature.</title>
        <authorList>
            <person name="Han K."/>
            <person name="Peng R."/>
            <person name="Blom J."/>
            <person name="Li Y.-Z."/>
        </authorList>
    </citation>
    <scope>NUCLEOTIDE SEQUENCE [LARGE SCALE GENOMIC DNA]</scope>
    <source>
        <strain evidence="2 3">So0008-312</strain>
    </source>
</reference>
<feature type="transmembrane region" description="Helical" evidence="1">
    <location>
        <begin position="118"/>
        <end position="136"/>
    </location>
</feature>
<name>A0A150QFB2_SORCE</name>
<accession>A0A150QFB2</accession>
<proteinExistence type="predicted"/>
<dbReference type="InterPro" id="IPR058068">
    <property type="entry name" value="LIC_13387-like"/>
</dbReference>
<feature type="transmembrane region" description="Helical" evidence="1">
    <location>
        <begin position="89"/>
        <end position="112"/>
    </location>
</feature>
<sequence>MRCRAQVLFQVGAWAWVVTGLGHLAITALLLGRSATPAAETAVLGAMRAHRMTMMGLSRDLLGLFRGFSVAMGLVVALHGAVCVLAAPALAALAAVVALNAAVSLALLAIAVRAFPPPPIVTMLVATTCFGAALVVR</sequence>
<keyword evidence="1" id="KW-0812">Transmembrane</keyword>